<reference evidence="1 2" key="1">
    <citation type="submission" date="2019-09" db="EMBL/GenBank/DDBJ databases">
        <authorList>
            <person name="Chandra G."/>
            <person name="Truman W A."/>
        </authorList>
    </citation>
    <scope>NUCLEOTIDE SEQUENCE [LARGE SCALE GENOMIC DNA]</scope>
    <source>
        <strain evidence="1">PS718</strain>
    </source>
</reference>
<evidence type="ECO:0000313" key="1">
    <source>
        <dbReference type="EMBL" id="VVN88041.1"/>
    </source>
</evidence>
<proteinExistence type="predicted"/>
<gene>
    <name evidence="1" type="ORF">PS718_01654</name>
</gene>
<accession>A0A5E7JA98</accession>
<dbReference type="Proteomes" id="UP000325375">
    <property type="component" value="Unassembled WGS sequence"/>
</dbReference>
<evidence type="ECO:0000313" key="2">
    <source>
        <dbReference type="Proteomes" id="UP000325375"/>
    </source>
</evidence>
<organism evidence="1 2">
    <name type="scientific">Pseudomonas fluorescens</name>
    <dbReference type="NCBI Taxonomy" id="294"/>
    <lineage>
        <taxon>Bacteria</taxon>
        <taxon>Pseudomonadati</taxon>
        <taxon>Pseudomonadota</taxon>
        <taxon>Gammaproteobacteria</taxon>
        <taxon>Pseudomonadales</taxon>
        <taxon>Pseudomonadaceae</taxon>
        <taxon>Pseudomonas</taxon>
    </lineage>
</organism>
<protein>
    <submittedName>
        <fullName evidence="1">Uncharacterized protein</fullName>
    </submittedName>
</protein>
<name>A0A5E7JA98_PSEFL</name>
<dbReference type="EMBL" id="CABVHX010000005">
    <property type="protein sequence ID" value="VVN88041.1"/>
    <property type="molecule type" value="Genomic_DNA"/>
</dbReference>
<dbReference type="AlphaFoldDB" id="A0A5E7JA98"/>
<sequence>MPTDAITAMAKARANFGYLTEAQDEVHLLRLKNGASGYNQSLKIAGVISDDQLTQLSEELECAYQVSRLHIQST</sequence>